<accession>A0A3A6T0F2</accession>
<gene>
    <name evidence="2" type="ORF">D5R81_19745</name>
</gene>
<keyword evidence="1" id="KW-1133">Transmembrane helix</keyword>
<dbReference type="Pfam" id="PF03929">
    <property type="entry name" value="PepSY_TM"/>
    <property type="match status" value="1"/>
</dbReference>
<name>A0A3A6T0F2_9GAMM</name>
<evidence type="ECO:0000313" key="3">
    <source>
        <dbReference type="Proteomes" id="UP000273022"/>
    </source>
</evidence>
<dbReference type="Proteomes" id="UP000273022">
    <property type="component" value="Unassembled WGS sequence"/>
</dbReference>
<proteinExistence type="predicted"/>
<dbReference type="OrthoDB" id="9806195at2"/>
<sequence>MWKNTRRWHWWLSILIGAQVLIWSLSGAYMVLTDIHFIRGQHLTKPLSPIELTPKHIGYGFQQVFTDYPEATDVQLNLTTQPPQIQFNTGQQIINVSIIDGKVLPRLTAEDISALAHAHYAEKASIKNIQLLEQAPSEISARHAPIWQVTFNDTANTTFYFNEETHQLVIKRHDFWRVFDFLWRLHIMDYWQGENIHTPWLTATSIFTLFMSLLGLLLIYPWLRHSFFSLKTIKRK</sequence>
<organism evidence="2 3">
    <name type="scientific">Parashewanella spongiae</name>
    <dbReference type="NCBI Taxonomy" id="342950"/>
    <lineage>
        <taxon>Bacteria</taxon>
        <taxon>Pseudomonadati</taxon>
        <taxon>Pseudomonadota</taxon>
        <taxon>Gammaproteobacteria</taxon>
        <taxon>Alteromonadales</taxon>
        <taxon>Shewanellaceae</taxon>
        <taxon>Parashewanella</taxon>
    </lineage>
</organism>
<evidence type="ECO:0008006" key="4">
    <source>
        <dbReference type="Google" id="ProtNLM"/>
    </source>
</evidence>
<feature type="transmembrane region" description="Helical" evidence="1">
    <location>
        <begin position="200"/>
        <end position="223"/>
    </location>
</feature>
<dbReference type="AlphaFoldDB" id="A0A3A6T0F2"/>
<keyword evidence="1" id="KW-0472">Membrane</keyword>
<comment type="caution">
    <text evidence="2">The sequence shown here is derived from an EMBL/GenBank/DDBJ whole genome shotgun (WGS) entry which is preliminary data.</text>
</comment>
<dbReference type="InterPro" id="IPR005625">
    <property type="entry name" value="PepSY-ass_TM"/>
</dbReference>
<keyword evidence="3" id="KW-1185">Reference proteome</keyword>
<keyword evidence="1" id="KW-0812">Transmembrane</keyword>
<dbReference type="RefSeq" id="WP_121855272.1">
    <property type="nucleotide sequence ID" value="NZ_CP037952.1"/>
</dbReference>
<dbReference type="EMBL" id="QYYH01000248">
    <property type="protein sequence ID" value="RJY01839.1"/>
    <property type="molecule type" value="Genomic_DNA"/>
</dbReference>
<evidence type="ECO:0000256" key="1">
    <source>
        <dbReference type="SAM" id="Phobius"/>
    </source>
</evidence>
<reference evidence="2 3" key="1">
    <citation type="submission" date="2018-09" db="EMBL/GenBank/DDBJ databases">
        <title>Phylogeny of the Shewanellaceae, and recommendation for two new genera, Pseudoshewanella and Parashewanella.</title>
        <authorList>
            <person name="Wang G."/>
        </authorList>
    </citation>
    <scope>NUCLEOTIDE SEQUENCE [LARGE SCALE GENOMIC DNA]</scope>
    <source>
        <strain evidence="2 3">KCTC 22492</strain>
    </source>
</reference>
<evidence type="ECO:0000313" key="2">
    <source>
        <dbReference type="EMBL" id="RJY01839.1"/>
    </source>
</evidence>
<protein>
    <recommendedName>
        <fullName evidence="4">PepSY domain-containing protein</fullName>
    </recommendedName>
</protein>